<dbReference type="AlphaFoldDB" id="A0A286UMC6"/>
<evidence type="ECO:0000313" key="1">
    <source>
        <dbReference type="EMBL" id="PAV20644.1"/>
    </source>
</evidence>
<sequence length="264" mass="29350">MTTFGIPFLLEDRTGNIISTEFDDLYDRMFLGISNTTDPAARSRGAATIKIFELGSKTSTRATFSPNFGRDPTIVLDFGPGGTPGSVLFARQSVSMPIGSWVRKTDSGKTFERKFGCSDGEEYKWTHQANVEAEWTCTTGSGYVVAQYSLCAPDEEKYTNSSGNVFTVYESHGHIAIELLASLTVVRFLQLHCALSSVSYNITIHPVSYNAYMFPGRAYSYTDRVLLNNRAKLRETLIELRKNSGLRKQATPANLLIMNLLVEY</sequence>
<evidence type="ECO:0000313" key="2">
    <source>
        <dbReference type="Proteomes" id="UP000217199"/>
    </source>
</evidence>
<dbReference type="OrthoDB" id="2910790at2759"/>
<keyword evidence="2" id="KW-1185">Reference proteome</keyword>
<dbReference type="Proteomes" id="UP000217199">
    <property type="component" value="Unassembled WGS sequence"/>
</dbReference>
<dbReference type="InParanoid" id="A0A286UMC6"/>
<proteinExistence type="predicted"/>
<dbReference type="EMBL" id="NBII01000003">
    <property type="protein sequence ID" value="PAV20644.1"/>
    <property type="molecule type" value="Genomic_DNA"/>
</dbReference>
<accession>A0A286UMC6</accession>
<name>A0A286UMC6_9AGAM</name>
<comment type="caution">
    <text evidence="1">The sequence shown here is derived from an EMBL/GenBank/DDBJ whole genome shotgun (WGS) entry which is preliminary data.</text>
</comment>
<protein>
    <submittedName>
        <fullName evidence="1">Uncharacterized protein</fullName>
    </submittedName>
</protein>
<organism evidence="1 2">
    <name type="scientific">Pyrrhoderma noxium</name>
    <dbReference type="NCBI Taxonomy" id="2282107"/>
    <lineage>
        <taxon>Eukaryota</taxon>
        <taxon>Fungi</taxon>
        <taxon>Dikarya</taxon>
        <taxon>Basidiomycota</taxon>
        <taxon>Agaricomycotina</taxon>
        <taxon>Agaricomycetes</taxon>
        <taxon>Hymenochaetales</taxon>
        <taxon>Hymenochaetaceae</taxon>
        <taxon>Pyrrhoderma</taxon>
    </lineage>
</organism>
<gene>
    <name evidence="1" type="ORF">PNOK_0327100</name>
</gene>
<reference evidence="1 2" key="1">
    <citation type="journal article" date="2017" name="Mol. Ecol.">
        <title>Comparative and population genomic landscape of Phellinus noxius: A hypervariable fungus causing root rot in trees.</title>
        <authorList>
            <person name="Chung C.L."/>
            <person name="Lee T.J."/>
            <person name="Akiba M."/>
            <person name="Lee H.H."/>
            <person name="Kuo T.H."/>
            <person name="Liu D."/>
            <person name="Ke H.M."/>
            <person name="Yokoi T."/>
            <person name="Roa M.B."/>
            <person name="Lu M.J."/>
            <person name="Chang Y.Y."/>
            <person name="Ann P.J."/>
            <person name="Tsai J.N."/>
            <person name="Chen C.Y."/>
            <person name="Tzean S.S."/>
            <person name="Ota Y."/>
            <person name="Hattori T."/>
            <person name="Sahashi N."/>
            <person name="Liou R.F."/>
            <person name="Kikuchi T."/>
            <person name="Tsai I.J."/>
        </authorList>
    </citation>
    <scope>NUCLEOTIDE SEQUENCE [LARGE SCALE GENOMIC DNA]</scope>
    <source>
        <strain evidence="1 2">FFPRI411160</strain>
    </source>
</reference>
<dbReference type="STRING" id="2282107.A0A286UMC6"/>